<comment type="caution">
    <text evidence="1">The sequence shown here is derived from an EMBL/GenBank/DDBJ whole genome shotgun (WGS) entry which is preliminary data.</text>
</comment>
<protein>
    <recommendedName>
        <fullName evidence="3">Homing endonuclease LAGLIDADG domain-containing protein</fullName>
    </recommendedName>
</protein>
<evidence type="ECO:0008006" key="3">
    <source>
        <dbReference type="Google" id="ProtNLM"/>
    </source>
</evidence>
<dbReference type="SUPFAM" id="SSF55608">
    <property type="entry name" value="Homing endonucleases"/>
    <property type="match status" value="1"/>
</dbReference>
<keyword evidence="2" id="KW-1185">Reference proteome</keyword>
<organism evidence="1 2">
    <name type="scientific">Kribbella shirazensis</name>
    <dbReference type="NCBI Taxonomy" id="1105143"/>
    <lineage>
        <taxon>Bacteria</taxon>
        <taxon>Bacillati</taxon>
        <taxon>Actinomycetota</taxon>
        <taxon>Actinomycetes</taxon>
        <taxon>Propionibacteriales</taxon>
        <taxon>Kribbellaceae</taxon>
        <taxon>Kribbella</taxon>
    </lineage>
</organism>
<dbReference type="InterPro" id="IPR027434">
    <property type="entry name" value="Homing_endonucl"/>
</dbReference>
<reference evidence="1 2" key="1">
    <citation type="submission" date="2020-03" db="EMBL/GenBank/DDBJ databases">
        <title>Sequencing the genomes of 1000 actinobacteria strains.</title>
        <authorList>
            <person name="Klenk H.-P."/>
        </authorList>
    </citation>
    <scope>NUCLEOTIDE SEQUENCE [LARGE SCALE GENOMIC DNA]</scope>
    <source>
        <strain evidence="1 2">DSM 45490</strain>
    </source>
</reference>
<sequence length="212" mass="23345">MSRGEAGLAWLAGLLEGEGYFGTINSHVAGKIYRYPRVGVTMTDRDVVERVADMFGLKVTSIRPKPPSKLMQYRFTLTGARAAQLMVDLRPMLGVRRQSQIDAVLAEYSMAEDTAVRRARSNREAALRRYGHAEQAPPADDPQISAIAQQAQDHHQALCVSESTGRFHKDQRDRLIKALRAEDPQRWTYPALAAAIGCSPASIAAAVRGRVS</sequence>
<evidence type="ECO:0000313" key="1">
    <source>
        <dbReference type="EMBL" id="NIK60774.1"/>
    </source>
</evidence>
<dbReference type="Gene3D" id="3.10.28.10">
    <property type="entry name" value="Homing endonucleases"/>
    <property type="match status" value="1"/>
</dbReference>
<proteinExistence type="predicted"/>
<accession>A0A7X5VGE8</accession>
<dbReference type="RefSeq" id="WP_167214481.1">
    <property type="nucleotide sequence ID" value="NZ_JAASRO010000001.1"/>
</dbReference>
<gene>
    <name evidence="1" type="ORF">BJY22_006491</name>
</gene>
<dbReference type="AlphaFoldDB" id="A0A7X5VGE8"/>
<name>A0A7X5VGE8_9ACTN</name>
<dbReference type="EMBL" id="JAASRO010000001">
    <property type="protein sequence ID" value="NIK60774.1"/>
    <property type="molecule type" value="Genomic_DNA"/>
</dbReference>
<evidence type="ECO:0000313" key="2">
    <source>
        <dbReference type="Proteomes" id="UP000555407"/>
    </source>
</evidence>
<dbReference type="Proteomes" id="UP000555407">
    <property type="component" value="Unassembled WGS sequence"/>
</dbReference>